<evidence type="ECO:0000313" key="1">
    <source>
        <dbReference type="EMBL" id="EDL86353.1"/>
    </source>
</evidence>
<gene>
    <name evidence="1" type="ORF">rCG_38975</name>
</gene>
<evidence type="ECO:0000313" key="2">
    <source>
        <dbReference type="Proteomes" id="UP000234681"/>
    </source>
</evidence>
<organism evidence="1 2">
    <name type="scientific">Rattus norvegicus</name>
    <name type="common">Rat</name>
    <dbReference type="NCBI Taxonomy" id="10116"/>
    <lineage>
        <taxon>Eukaryota</taxon>
        <taxon>Metazoa</taxon>
        <taxon>Chordata</taxon>
        <taxon>Craniata</taxon>
        <taxon>Vertebrata</taxon>
        <taxon>Euteleostomi</taxon>
        <taxon>Mammalia</taxon>
        <taxon>Eutheria</taxon>
        <taxon>Euarchontoglires</taxon>
        <taxon>Glires</taxon>
        <taxon>Rodentia</taxon>
        <taxon>Myomorpha</taxon>
        <taxon>Muroidea</taxon>
        <taxon>Muridae</taxon>
        <taxon>Murinae</taxon>
        <taxon>Rattus</taxon>
    </lineage>
</organism>
<dbReference type="AlphaFoldDB" id="A6KL68"/>
<reference evidence="1 2" key="1">
    <citation type="submission" date="2005-09" db="EMBL/GenBank/DDBJ databases">
        <authorList>
            <person name="Mural R.J."/>
            <person name="Li P.W."/>
            <person name="Adams M.D."/>
            <person name="Amanatides P.G."/>
            <person name="Baden-Tillson H."/>
            <person name="Barnstead M."/>
            <person name="Chin S.H."/>
            <person name="Dew I."/>
            <person name="Evans C.A."/>
            <person name="Ferriera S."/>
            <person name="Flanigan M."/>
            <person name="Fosler C."/>
            <person name="Glodek A."/>
            <person name="Gu Z."/>
            <person name="Holt R.A."/>
            <person name="Jennings D."/>
            <person name="Kraft C.L."/>
            <person name="Lu F."/>
            <person name="Nguyen T."/>
            <person name="Nusskern D.R."/>
            <person name="Pfannkoch C.M."/>
            <person name="Sitter C."/>
            <person name="Sutton G.G."/>
            <person name="Venter J.C."/>
            <person name="Wang Z."/>
            <person name="Woodage T."/>
            <person name="Zheng X.H."/>
            <person name="Zhong F."/>
        </authorList>
    </citation>
    <scope>NUCLEOTIDE SEQUENCE [LARGE SCALE GENOMIC DNA]</scope>
    <source>
        <strain>BN</strain>
        <strain evidence="2">Sprague-Dawley</strain>
    </source>
</reference>
<dbReference type="Proteomes" id="UP000234681">
    <property type="component" value="Chromosome X"/>
</dbReference>
<proteinExistence type="predicted"/>
<protein>
    <submittedName>
        <fullName evidence="1">RCG38975, isoform CRA_b</fullName>
    </submittedName>
</protein>
<dbReference type="EMBL" id="CH474063">
    <property type="protein sequence ID" value="EDL86353.1"/>
    <property type="molecule type" value="Genomic_DNA"/>
</dbReference>
<name>A6KL68_RAT</name>
<accession>A6KL68</accession>
<sequence>MTMRTTTIIPLIPRGQGRTRPNRILVL</sequence>